<dbReference type="PROSITE" id="PS50995">
    <property type="entry name" value="HTH_MARR_2"/>
    <property type="match status" value="1"/>
</dbReference>
<sequence>MELTGTDLMVLFYLKQEANYRITDLARKLGIPASTLTGVIDRLEEKGWVCRERSQVDRRVVTIRLGPRYQEQKVVLQNHLTKDAYRLLADLSDNECRQLLEGLKRVEVLIRQKVELSPKTKFGEGGV</sequence>
<dbReference type="SMART" id="SM00347">
    <property type="entry name" value="HTH_MARR"/>
    <property type="match status" value="1"/>
</dbReference>
<dbReference type="Proteomes" id="UP000197032">
    <property type="component" value="Unassembled WGS sequence"/>
</dbReference>
<keyword evidence="3" id="KW-1185">Reference proteome</keyword>
<accession>A0A1Z5HS53</accession>
<reference evidence="3" key="1">
    <citation type="journal article" date="2017" name="Appl. Environ. Microbiol.">
        <title>Genomic analysis of Calderihabitans maritimus KKC1, a thermophilic hydrogenogenic carboxydotrophic bacterium isolated from marine sediment.</title>
        <authorList>
            <person name="Omae K."/>
            <person name="Yoneda Y."/>
            <person name="Fukuyama Y."/>
            <person name="Yoshida T."/>
            <person name="Sako Y."/>
        </authorList>
    </citation>
    <scope>NUCLEOTIDE SEQUENCE [LARGE SCALE GENOMIC DNA]</scope>
    <source>
        <strain evidence="3">KKC1</strain>
    </source>
</reference>
<dbReference type="Gene3D" id="1.10.10.10">
    <property type="entry name" value="Winged helix-like DNA-binding domain superfamily/Winged helix DNA-binding domain"/>
    <property type="match status" value="1"/>
</dbReference>
<evidence type="ECO:0000313" key="3">
    <source>
        <dbReference type="Proteomes" id="UP000197032"/>
    </source>
</evidence>
<dbReference type="InterPro" id="IPR036390">
    <property type="entry name" value="WH_DNA-bd_sf"/>
</dbReference>
<proteinExistence type="predicted"/>
<dbReference type="SUPFAM" id="SSF46785">
    <property type="entry name" value="Winged helix' DNA-binding domain"/>
    <property type="match status" value="1"/>
</dbReference>
<gene>
    <name evidence="2" type="ORF">KKC1_14990</name>
</gene>
<dbReference type="PANTHER" id="PTHR33164:SF43">
    <property type="entry name" value="HTH-TYPE TRANSCRIPTIONAL REPRESSOR YETL"/>
    <property type="match status" value="1"/>
</dbReference>
<name>A0A1Z5HS53_9FIRM</name>
<dbReference type="EMBL" id="BDGJ01000071">
    <property type="protein sequence ID" value="GAW92344.1"/>
    <property type="molecule type" value="Genomic_DNA"/>
</dbReference>
<dbReference type="Pfam" id="PF01047">
    <property type="entry name" value="MarR"/>
    <property type="match status" value="1"/>
</dbReference>
<dbReference type="AlphaFoldDB" id="A0A1Z5HS53"/>
<dbReference type="GO" id="GO:0003700">
    <property type="term" value="F:DNA-binding transcription factor activity"/>
    <property type="evidence" value="ECO:0007669"/>
    <property type="project" value="InterPro"/>
</dbReference>
<organism evidence="2 3">
    <name type="scientific">Calderihabitans maritimus</name>
    <dbReference type="NCBI Taxonomy" id="1246530"/>
    <lineage>
        <taxon>Bacteria</taxon>
        <taxon>Bacillati</taxon>
        <taxon>Bacillota</taxon>
        <taxon>Clostridia</taxon>
        <taxon>Neomoorellales</taxon>
        <taxon>Calderihabitantaceae</taxon>
        <taxon>Calderihabitans</taxon>
    </lineage>
</organism>
<dbReference type="PRINTS" id="PR00598">
    <property type="entry name" value="HTHMARR"/>
</dbReference>
<dbReference type="GO" id="GO:0006950">
    <property type="term" value="P:response to stress"/>
    <property type="evidence" value="ECO:0007669"/>
    <property type="project" value="TreeGrafter"/>
</dbReference>
<evidence type="ECO:0000259" key="1">
    <source>
        <dbReference type="PROSITE" id="PS50995"/>
    </source>
</evidence>
<comment type="caution">
    <text evidence="2">The sequence shown here is derived from an EMBL/GenBank/DDBJ whole genome shotgun (WGS) entry which is preliminary data.</text>
</comment>
<protein>
    <submittedName>
        <fullName evidence="2">Regulatory protein MarR</fullName>
    </submittedName>
</protein>
<dbReference type="InterPro" id="IPR039422">
    <property type="entry name" value="MarR/SlyA-like"/>
</dbReference>
<dbReference type="PANTHER" id="PTHR33164">
    <property type="entry name" value="TRANSCRIPTIONAL REGULATOR, MARR FAMILY"/>
    <property type="match status" value="1"/>
</dbReference>
<feature type="domain" description="HTH marR-type" evidence="1">
    <location>
        <begin position="1"/>
        <end position="108"/>
    </location>
</feature>
<dbReference type="InterPro" id="IPR036388">
    <property type="entry name" value="WH-like_DNA-bd_sf"/>
</dbReference>
<dbReference type="InterPro" id="IPR000835">
    <property type="entry name" value="HTH_MarR-typ"/>
</dbReference>
<evidence type="ECO:0000313" key="2">
    <source>
        <dbReference type="EMBL" id="GAW92344.1"/>
    </source>
</evidence>